<dbReference type="Proteomes" id="UP001355207">
    <property type="component" value="Chromosome 10"/>
</dbReference>
<evidence type="ECO:0000313" key="1">
    <source>
        <dbReference type="EMBL" id="WWC92282.1"/>
    </source>
</evidence>
<reference evidence="1 2" key="1">
    <citation type="submission" date="2024-01" db="EMBL/GenBank/DDBJ databases">
        <title>Comparative genomics of Cryptococcus and Kwoniella reveals pathogenesis evolution and contrasting modes of karyotype evolution via chromosome fusion or intercentromeric recombination.</title>
        <authorList>
            <person name="Coelho M.A."/>
            <person name="David-Palma M."/>
            <person name="Shea T."/>
            <person name="Bowers K."/>
            <person name="McGinley-Smith S."/>
            <person name="Mohammad A.W."/>
            <person name="Gnirke A."/>
            <person name="Yurkov A.M."/>
            <person name="Nowrousian M."/>
            <person name="Sun S."/>
            <person name="Cuomo C.A."/>
            <person name="Heitman J."/>
        </authorList>
    </citation>
    <scope>NUCLEOTIDE SEQUENCE [LARGE SCALE GENOMIC DNA]</scope>
    <source>
        <strain evidence="1 2">CBS 6074</strain>
    </source>
</reference>
<dbReference type="EMBL" id="CP144107">
    <property type="protein sequence ID" value="WWC92282.1"/>
    <property type="molecule type" value="Genomic_DNA"/>
</dbReference>
<organism evidence="1 2">
    <name type="scientific">Kwoniella dendrophila CBS 6074</name>
    <dbReference type="NCBI Taxonomy" id="1295534"/>
    <lineage>
        <taxon>Eukaryota</taxon>
        <taxon>Fungi</taxon>
        <taxon>Dikarya</taxon>
        <taxon>Basidiomycota</taxon>
        <taxon>Agaricomycotina</taxon>
        <taxon>Tremellomycetes</taxon>
        <taxon>Tremellales</taxon>
        <taxon>Cryptococcaceae</taxon>
        <taxon>Kwoniella</taxon>
    </lineage>
</organism>
<proteinExistence type="predicted"/>
<name>A0AAX4K3U7_9TREE</name>
<protein>
    <submittedName>
        <fullName evidence="1">Uncharacterized protein</fullName>
    </submittedName>
</protein>
<keyword evidence="2" id="KW-1185">Reference proteome</keyword>
<dbReference type="AlphaFoldDB" id="A0AAX4K3U7"/>
<dbReference type="RefSeq" id="XP_066079044.1">
    <property type="nucleotide sequence ID" value="XM_066222947.1"/>
</dbReference>
<gene>
    <name evidence="1" type="ORF">L201_007236</name>
</gene>
<evidence type="ECO:0000313" key="2">
    <source>
        <dbReference type="Proteomes" id="UP001355207"/>
    </source>
</evidence>
<sequence length="316" mass="35820">MNGTGTCSSQSIIVSRAEPATYFSQAKLVHPNNDLTRSSIRYNPIWHYKDDMSGTSTIVNDQVDILNRGEHEAYDNEPDFHVAEVTMLDVIVDKALPTDVFSEEIKNKALSLQKSIQQTISHINGNTAVPANYDDDPERDVESEAESLTHTHKAISTILRSFPQDSEIFFNGVRDAQTKSIVKSLVECSDYLEELTRAHTKEDKRSKVEDLTKLWLSYKKRELISRVAKSRLDMFSSISDILCHWSEAGYAKTQKDSALLAYYDAEQELENAKSAVEGALRRQFGLLSKLPKSLDDFNKLFSEPDVRLEEVYNPFL</sequence>
<accession>A0AAX4K3U7</accession>
<dbReference type="GeneID" id="91097905"/>